<evidence type="ECO:0000256" key="1">
    <source>
        <dbReference type="SAM" id="Phobius"/>
    </source>
</evidence>
<dbReference type="InterPro" id="IPR044020">
    <property type="entry name" value="DUF5676"/>
</dbReference>
<keyword evidence="1" id="KW-0472">Membrane</keyword>
<protein>
    <submittedName>
        <fullName evidence="2">Uncharacterized protein</fullName>
    </submittedName>
</protein>
<name>R4YSP3_OLEAN</name>
<feature type="transmembrane region" description="Helical" evidence="1">
    <location>
        <begin position="12"/>
        <end position="31"/>
    </location>
</feature>
<accession>R4YSP3</accession>
<keyword evidence="1" id="KW-1133">Transmembrane helix</keyword>
<sequence>MKLNAMKFGLASSISASILWLICSVLVIIMPEMMMSMSGDMVHMELRDMNWHLSVFGVAVGMVGWFVMAGAMGWILASIYNRLDS</sequence>
<evidence type="ECO:0000313" key="3">
    <source>
        <dbReference type="Proteomes" id="UP000032749"/>
    </source>
</evidence>
<keyword evidence="1" id="KW-0812">Transmembrane</keyword>
<dbReference type="Pfam" id="PF18926">
    <property type="entry name" value="DUF5676"/>
    <property type="match status" value="1"/>
</dbReference>
<dbReference type="HOGENOM" id="CLU_181345_0_0_6"/>
<dbReference type="EMBL" id="FO203512">
    <property type="protein sequence ID" value="CCK77950.1"/>
    <property type="molecule type" value="Genomic_DNA"/>
</dbReference>
<organism evidence="2 3">
    <name type="scientific">Oleispira antarctica RB-8</name>
    <dbReference type="NCBI Taxonomy" id="698738"/>
    <lineage>
        <taxon>Bacteria</taxon>
        <taxon>Pseudomonadati</taxon>
        <taxon>Pseudomonadota</taxon>
        <taxon>Gammaproteobacteria</taxon>
        <taxon>Oceanospirillales</taxon>
        <taxon>Oceanospirillaceae</taxon>
        <taxon>Oleispira</taxon>
    </lineage>
</organism>
<proteinExistence type="predicted"/>
<dbReference type="OrthoDB" id="7605427at2"/>
<gene>
    <name evidence="2" type="ORF">OLEAN_C37740</name>
</gene>
<dbReference type="AlphaFoldDB" id="R4YSP3"/>
<reference evidence="2 3" key="1">
    <citation type="journal article" date="2013" name="Nat. Commun.">
        <title>Genome sequence and functional genomic analysis of the oil-degrading bacterium Oleispira antarctica.</title>
        <authorList>
            <person name="Kube M."/>
            <person name="Chernikova T.N."/>
            <person name="Al-Ramahi Y."/>
            <person name="Beloqui A."/>
            <person name="Lopez-Cortez N."/>
            <person name="Guazzaroni M.E."/>
            <person name="Heipieper H.J."/>
            <person name="Klages S."/>
            <person name="Kotsyurbenko O.R."/>
            <person name="Langer I."/>
            <person name="Nechitaylo T.Y."/>
            <person name="Lunsdorf H."/>
            <person name="Fernandez M."/>
            <person name="Juarez S."/>
            <person name="Ciordia S."/>
            <person name="Singer A."/>
            <person name="Kagan O."/>
            <person name="Egorova O."/>
            <person name="Petit P.A."/>
            <person name="Stogios P."/>
            <person name="Kim Y."/>
            <person name="Tchigvintsev A."/>
            <person name="Flick R."/>
            <person name="Denaro R."/>
            <person name="Genovese M."/>
            <person name="Albar J.P."/>
            <person name="Reva O.N."/>
            <person name="Martinez-Gomariz M."/>
            <person name="Tran H."/>
            <person name="Ferrer M."/>
            <person name="Savchenko A."/>
            <person name="Yakunin A.F."/>
            <person name="Yakimov M.M."/>
            <person name="Golyshina O.V."/>
            <person name="Reinhardt R."/>
            <person name="Golyshin P.N."/>
        </authorList>
    </citation>
    <scope>NUCLEOTIDE SEQUENCE [LARGE SCALE GENOMIC DNA]</scope>
</reference>
<dbReference type="STRING" id="698738.OLEAN_C37740"/>
<feature type="transmembrane region" description="Helical" evidence="1">
    <location>
        <begin position="51"/>
        <end position="77"/>
    </location>
</feature>
<evidence type="ECO:0000313" key="2">
    <source>
        <dbReference type="EMBL" id="CCK77950.1"/>
    </source>
</evidence>
<dbReference type="Proteomes" id="UP000032749">
    <property type="component" value="Chromosome"/>
</dbReference>
<keyword evidence="3" id="KW-1185">Reference proteome</keyword>
<dbReference type="KEGG" id="oai:OLEAN_C37740"/>